<evidence type="ECO:0000313" key="3">
    <source>
        <dbReference type="EMBL" id="QBO36191.1"/>
    </source>
</evidence>
<sequence length="280" mass="31249">MDFRRIQWIFLIIFIAIDIFLGTQWYQGVQPESTPTSGTAAVLKEMHSDDISFSKPSDEAGEGFYLAGKRVSDFTDKLHDLKNVNAHKVDNGLQVVVPASHAPKVDPKDPAPVLDAFIQDAANVIDGKDYVYSARLSSMNQHEIVYVQALSAGTVFSYTGQIRFQLSTNNSILSYTQTHIDGAQMLREKTPTISEEKALIWLYQYNEIPNDTKVAWSRLAYAQLLEIDNTTVYVPTWFFGLKNQNSSTMQVKKVNAFTGVVIKGQTEKLPAVGTSDNSNK</sequence>
<keyword evidence="4" id="KW-1185">Reference proteome</keyword>
<dbReference type="KEGG" id="wei:EQG49_06815"/>
<dbReference type="EMBL" id="CP037940">
    <property type="protein sequence ID" value="QBO36191.1"/>
    <property type="molecule type" value="Genomic_DNA"/>
</dbReference>
<keyword evidence="1" id="KW-0812">Transmembrane</keyword>
<accession>A0A4P6YU10</accession>
<name>A0A4P6YU10_9LACO</name>
<organism evidence="3 4">
    <name type="scientific">Periweissella cryptocerci</name>
    <dbReference type="NCBI Taxonomy" id="2506420"/>
    <lineage>
        <taxon>Bacteria</taxon>
        <taxon>Bacillati</taxon>
        <taxon>Bacillota</taxon>
        <taxon>Bacilli</taxon>
        <taxon>Lactobacillales</taxon>
        <taxon>Lactobacillaceae</taxon>
        <taxon>Periweissella</taxon>
    </lineage>
</organism>
<feature type="domain" description="Regulatory protein YycH-like" evidence="2">
    <location>
        <begin position="39"/>
        <end position="257"/>
    </location>
</feature>
<keyword evidence="1" id="KW-1133">Transmembrane helix</keyword>
<dbReference type="Proteomes" id="UP000292886">
    <property type="component" value="Chromosome"/>
</dbReference>
<evidence type="ECO:0000313" key="4">
    <source>
        <dbReference type="Proteomes" id="UP000292886"/>
    </source>
</evidence>
<dbReference type="OrthoDB" id="2135943at2"/>
<dbReference type="Pfam" id="PF09648">
    <property type="entry name" value="YycI"/>
    <property type="match status" value="1"/>
</dbReference>
<proteinExistence type="predicted"/>
<evidence type="ECO:0000256" key="1">
    <source>
        <dbReference type="SAM" id="Phobius"/>
    </source>
</evidence>
<keyword evidence="1" id="KW-0472">Membrane</keyword>
<dbReference type="Gene3D" id="2.40.128.690">
    <property type="entry name" value="YycH protein, domain 3-like"/>
    <property type="match status" value="1"/>
</dbReference>
<protein>
    <recommendedName>
        <fullName evidence="2">Regulatory protein YycH-like domain-containing protein</fullName>
    </recommendedName>
</protein>
<feature type="transmembrane region" description="Helical" evidence="1">
    <location>
        <begin position="7"/>
        <end position="26"/>
    </location>
</feature>
<gene>
    <name evidence="3" type="ORF">EQG49_06815</name>
</gene>
<evidence type="ECO:0000259" key="2">
    <source>
        <dbReference type="Pfam" id="PF09648"/>
    </source>
</evidence>
<dbReference type="GO" id="GO:0016020">
    <property type="term" value="C:membrane"/>
    <property type="evidence" value="ECO:0007669"/>
    <property type="project" value="InterPro"/>
</dbReference>
<dbReference type="RefSeq" id="WP_133363269.1">
    <property type="nucleotide sequence ID" value="NZ_CP037940.1"/>
</dbReference>
<dbReference type="AlphaFoldDB" id="A0A4P6YU10"/>
<reference evidence="4" key="1">
    <citation type="submission" date="2019-03" db="EMBL/GenBank/DDBJ databases">
        <title>Weissella sp. 26KH-42 Genome sequencing.</title>
        <authorList>
            <person name="Heo J."/>
            <person name="Kim S.-J."/>
            <person name="Kim J.-S."/>
            <person name="Hong S.-B."/>
            <person name="Kwon S.-W."/>
        </authorList>
    </citation>
    <scope>NUCLEOTIDE SEQUENCE [LARGE SCALE GENOMIC DNA]</scope>
    <source>
        <strain evidence="4">26KH-42</strain>
    </source>
</reference>
<dbReference type="InterPro" id="IPR018604">
    <property type="entry name" value="YycI-like"/>
</dbReference>